<sequence>MKIATTLLLTLGFGLLAAPVMADSIDHGHKDPTYQAECGSCHVPYPPRLLSRTEWQQITGKLDQHFGADATLDDAALKKINAFLNANGATQARATPAAGKLPRITETRWFIREHREIGAGVWKKPWVKSASNCAACHGGAEQGGFSEDDVRIPRQ</sequence>
<dbReference type="InterPro" id="IPR018588">
    <property type="entry name" value="Dihaem_cytochrome-c"/>
</dbReference>
<keyword evidence="1" id="KW-0732">Signal</keyword>
<proteinExistence type="predicted"/>
<dbReference type="Pfam" id="PF09626">
    <property type="entry name" value="DHC"/>
    <property type="match status" value="1"/>
</dbReference>
<evidence type="ECO:0000256" key="1">
    <source>
        <dbReference type="SAM" id="SignalP"/>
    </source>
</evidence>
<dbReference type="InterPro" id="IPR036280">
    <property type="entry name" value="Multihaem_cyt_sf"/>
</dbReference>
<dbReference type="RefSeq" id="WP_207224592.1">
    <property type="nucleotide sequence ID" value="NZ_SHKX01000011.1"/>
</dbReference>
<reference evidence="2 3" key="1">
    <citation type="submission" date="2019-02" db="EMBL/GenBank/DDBJ databases">
        <title>Genomic Encyclopedia of Type Strains, Phase IV (KMG-IV): sequencing the most valuable type-strain genomes for metagenomic binning, comparative biology and taxonomic classification.</title>
        <authorList>
            <person name="Goeker M."/>
        </authorList>
    </citation>
    <scope>NUCLEOTIDE SEQUENCE [LARGE SCALE GENOMIC DNA]</scope>
    <source>
        <strain evidence="2 3">DSM 105135</strain>
    </source>
</reference>
<evidence type="ECO:0000313" key="3">
    <source>
        <dbReference type="Proteomes" id="UP000292423"/>
    </source>
</evidence>
<gene>
    <name evidence="2" type="ORF">EV700_1129</name>
</gene>
<feature type="signal peptide" evidence="1">
    <location>
        <begin position="1"/>
        <end position="22"/>
    </location>
</feature>
<dbReference type="EMBL" id="SHKX01000011">
    <property type="protein sequence ID" value="RZU46748.1"/>
    <property type="molecule type" value="Genomic_DNA"/>
</dbReference>
<comment type="caution">
    <text evidence="2">The sequence shown here is derived from an EMBL/GenBank/DDBJ whole genome shotgun (WGS) entry which is preliminary data.</text>
</comment>
<dbReference type="AlphaFoldDB" id="A0A4Q7Z8G3"/>
<dbReference type="Proteomes" id="UP000292423">
    <property type="component" value="Unassembled WGS sequence"/>
</dbReference>
<name>A0A4Q7Z8G3_9GAMM</name>
<evidence type="ECO:0000313" key="2">
    <source>
        <dbReference type="EMBL" id="RZU46748.1"/>
    </source>
</evidence>
<feature type="chain" id="PRO_5020464597" evidence="1">
    <location>
        <begin position="23"/>
        <end position="155"/>
    </location>
</feature>
<dbReference type="SUPFAM" id="SSF48695">
    <property type="entry name" value="Multiheme cytochromes"/>
    <property type="match status" value="1"/>
</dbReference>
<keyword evidence="3" id="KW-1185">Reference proteome</keyword>
<organism evidence="2 3">
    <name type="scientific">Fluviicoccus keumensis</name>
    <dbReference type="NCBI Taxonomy" id="1435465"/>
    <lineage>
        <taxon>Bacteria</taxon>
        <taxon>Pseudomonadati</taxon>
        <taxon>Pseudomonadota</taxon>
        <taxon>Gammaproteobacteria</taxon>
        <taxon>Moraxellales</taxon>
        <taxon>Moraxellaceae</taxon>
        <taxon>Fluviicoccus</taxon>
    </lineage>
</organism>
<accession>A0A4Q7Z8G3</accession>
<protein>
    <submittedName>
        <fullName evidence="2">Diheme cytochrome c</fullName>
    </submittedName>
</protein>